<keyword evidence="3" id="KW-0812">Transmembrane</keyword>
<feature type="domain" description="Chalcone/stilbene synthase C-terminal" evidence="4">
    <location>
        <begin position="399"/>
        <end position="449"/>
    </location>
</feature>
<keyword evidence="7" id="KW-1185">Reference proteome</keyword>
<dbReference type="InterPro" id="IPR012392">
    <property type="entry name" value="3-ktacl-CoA_syn"/>
</dbReference>
<keyword evidence="1" id="KW-0808">Transferase</keyword>
<comment type="caution">
    <text evidence="6">The sequence shown here is derived from an EMBL/GenBank/DDBJ whole genome shotgun (WGS) entry which is preliminary data.</text>
</comment>
<feature type="compositionally biased region" description="Basic and acidic residues" evidence="2">
    <location>
        <begin position="212"/>
        <end position="225"/>
    </location>
</feature>
<organism evidence="6 7">
    <name type="scientific">Iris pallida</name>
    <name type="common">Sweet iris</name>
    <dbReference type="NCBI Taxonomy" id="29817"/>
    <lineage>
        <taxon>Eukaryota</taxon>
        <taxon>Viridiplantae</taxon>
        <taxon>Streptophyta</taxon>
        <taxon>Embryophyta</taxon>
        <taxon>Tracheophyta</taxon>
        <taxon>Spermatophyta</taxon>
        <taxon>Magnoliopsida</taxon>
        <taxon>Liliopsida</taxon>
        <taxon>Asparagales</taxon>
        <taxon>Iridaceae</taxon>
        <taxon>Iridoideae</taxon>
        <taxon>Irideae</taxon>
        <taxon>Iris</taxon>
    </lineage>
</organism>
<dbReference type="GO" id="GO:0016020">
    <property type="term" value="C:membrane"/>
    <property type="evidence" value="ECO:0007669"/>
    <property type="project" value="InterPro"/>
</dbReference>
<feature type="region of interest" description="Disordered" evidence="2">
    <location>
        <begin position="137"/>
        <end position="251"/>
    </location>
</feature>
<feature type="compositionally biased region" description="Basic and acidic residues" evidence="2">
    <location>
        <begin position="190"/>
        <end position="199"/>
    </location>
</feature>
<dbReference type="GO" id="GO:0006633">
    <property type="term" value="P:fatty acid biosynthetic process"/>
    <property type="evidence" value="ECO:0007669"/>
    <property type="project" value="InterPro"/>
</dbReference>
<evidence type="ECO:0000256" key="3">
    <source>
        <dbReference type="SAM" id="Phobius"/>
    </source>
</evidence>
<reference evidence="6" key="1">
    <citation type="journal article" date="2023" name="GigaByte">
        <title>Genome assembly of the bearded iris, Iris pallida Lam.</title>
        <authorList>
            <person name="Bruccoleri R.E."/>
            <person name="Oakeley E.J."/>
            <person name="Faust A.M.E."/>
            <person name="Altorfer M."/>
            <person name="Dessus-Babus S."/>
            <person name="Burckhardt D."/>
            <person name="Oertli M."/>
            <person name="Naumann U."/>
            <person name="Petersen F."/>
            <person name="Wong J."/>
        </authorList>
    </citation>
    <scope>NUCLEOTIDE SEQUENCE</scope>
    <source>
        <strain evidence="6">GSM-AAB239-AS_SAM_17_03QT</strain>
    </source>
</reference>
<evidence type="ECO:0000313" key="7">
    <source>
        <dbReference type="Proteomes" id="UP001140949"/>
    </source>
</evidence>
<gene>
    <name evidence="6" type="ORF">M6B38_219440</name>
</gene>
<dbReference type="EMBL" id="JANAVB010041219">
    <property type="protein sequence ID" value="KAJ6796623.1"/>
    <property type="molecule type" value="Genomic_DNA"/>
</dbReference>
<dbReference type="GO" id="GO:0016747">
    <property type="term" value="F:acyltransferase activity, transferring groups other than amino-acyl groups"/>
    <property type="evidence" value="ECO:0007669"/>
    <property type="project" value="InterPro"/>
</dbReference>
<keyword evidence="3" id="KW-0472">Membrane</keyword>
<dbReference type="SUPFAM" id="SSF53901">
    <property type="entry name" value="Thiolase-like"/>
    <property type="match status" value="1"/>
</dbReference>
<feature type="compositionally biased region" description="Basic residues" evidence="2">
    <location>
        <begin position="145"/>
        <end position="157"/>
    </location>
</feature>
<evidence type="ECO:0000256" key="1">
    <source>
        <dbReference type="ARBA" id="ARBA00023315"/>
    </source>
</evidence>
<keyword evidence="3" id="KW-1133">Transmembrane helix</keyword>
<dbReference type="AlphaFoldDB" id="A0AAX6DXZ1"/>
<dbReference type="InterPro" id="IPR012328">
    <property type="entry name" value="Chalcone/stilbene_synt_C"/>
</dbReference>
<proteinExistence type="predicted"/>
<protein>
    <recommendedName>
        <fullName evidence="8">3-ketoacyl-CoA synthase</fullName>
    </recommendedName>
</protein>
<dbReference type="InterPro" id="IPR013601">
    <property type="entry name" value="FAE1_typ3_polyketide_synth"/>
</dbReference>
<evidence type="ECO:0000313" key="6">
    <source>
        <dbReference type="EMBL" id="KAJ6796623.1"/>
    </source>
</evidence>
<dbReference type="Pfam" id="PF02797">
    <property type="entry name" value="Chal_sti_synt_C"/>
    <property type="match status" value="1"/>
</dbReference>
<dbReference type="Pfam" id="PF08392">
    <property type="entry name" value="FAE1_CUT1_RppA"/>
    <property type="match status" value="1"/>
</dbReference>
<feature type="transmembrane region" description="Helical" evidence="3">
    <location>
        <begin position="34"/>
        <end position="55"/>
    </location>
</feature>
<feature type="transmembrane region" description="Helical" evidence="3">
    <location>
        <begin position="71"/>
        <end position="91"/>
    </location>
</feature>
<accession>A0AAX6DXZ1</accession>
<dbReference type="PANTHER" id="PTHR31561">
    <property type="entry name" value="3-KETOACYL-COA SYNTHASE"/>
    <property type="match status" value="1"/>
</dbReference>
<feature type="compositionally biased region" description="Basic residues" evidence="2">
    <location>
        <begin position="173"/>
        <end position="189"/>
    </location>
</feature>
<evidence type="ECO:0000259" key="5">
    <source>
        <dbReference type="Pfam" id="PF08392"/>
    </source>
</evidence>
<name>A0AAX6DXZ1_IRIPA</name>
<evidence type="ECO:0000256" key="2">
    <source>
        <dbReference type="SAM" id="MobiDB-lite"/>
    </source>
</evidence>
<feature type="compositionally biased region" description="Basic residues" evidence="2">
    <location>
        <begin position="233"/>
        <end position="244"/>
    </location>
</feature>
<evidence type="ECO:0000259" key="4">
    <source>
        <dbReference type="Pfam" id="PF02797"/>
    </source>
</evidence>
<sequence length="453" mass="50603">MADAGGGGGAGERSPRRLPDFLQSVNLKHVKLGYHYLVTHLLTLLLIPLAAALLLESLRLDLRLLWAHLQYNLLAVFLCSLLLVFAATAYFSTRPRPVFLIDFACHRPAGPSDGPLPPVRGALPPLRRVQRLLARLPAQDPGALRPRRRDLRPRRHAPPPSPPLHGRREGRGRAGHVRRPRQPLLRHRRQSEGHRDPSRKLQPLQPHTLPLGDDRQPVQTPREHPQLQPRRNGVQRRRHRHRSRAGSAAGARIHVRRRRQHREHHPELVLREQKVDADPQLPLPRRRAPCCSCPIGPRTAAAPSTAFSTSYARTAEPTSARSGAFIRSRTTEGRSGVSLSKDLMAIAGGALKTNITTLGPLVLPVSEQLLFFATLVAKKLFNAKVKPYIPDFKLAFEHFCIHAGGRAVIDELEKNLQLLPSHVEASRMTLHRFGNTSSSSIWYELAYIEAKAG</sequence>
<evidence type="ECO:0008006" key="8">
    <source>
        <dbReference type="Google" id="ProtNLM"/>
    </source>
</evidence>
<dbReference type="Proteomes" id="UP001140949">
    <property type="component" value="Unassembled WGS sequence"/>
</dbReference>
<reference evidence="6" key="2">
    <citation type="submission" date="2023-04" db="EMBL/GenBank/DDBJ databases">
        <authorList>
            <person name="Bruccoleri R.E."/>
            <person name="Oakeley E.J."/>
            <person name="Faust A.-M."/>
            <person name="Dessus-Babus S."/>
            <person name="Altorfer M."/>
            <person name="Burckhardt D."/>
            <person name="Oertli M."/>
            <person name="Naumann U."/>
            <person name="Petersen F."/>
            <person name="Wong J."/>
        </authorList>
    </citation>
    <scope>NUCLEOTIDE SEQUENCE</scope>
    <source>
        <strain evidence="6">GSM-AAB239-AS_SAM_17_03QT</strain>
        <tissue evidence="6">Leaf</tissue>
    </source>
</reference>
<feature type="domain" description="FAE" evidence="5">
    <location>
        <begin position="326"/>
        <end position="380"/>
    </location>
</feature>
<dbReference type="Gene3D" id="3.40.47.10">
    <property type="match status" value="1"/>
</dbReference>
<dbReference type="InterPro" id="IPR016039">
    <property type="entry name" value="Thiolase-like"/>
</dbReference>
<keyword evidence="1" id="KW-0012">Acyltransferase</keyword>